<evidence type="ECO:0000256" key="1">
    <source>
        <dbReference type="ARBA" id="ARBA00022801"/>
    </source>
</evidence>
<dbReference type="InterPro" id="IPR011042">
    <property type="entry name" value="6-blade_b-propeller_TolB-like"/>
</dbReference>
<keyword evidence="5" id="KW-1185">Reference proteome</keyword>
<name>A0ABU8H3C8_9SPHN</name>
<dbReference type="RefSeq" id="WP_336545236.1">
    <property type="nucleotide sequence ID" value="NZ_JBBBDM010000003.1"/>
</dbReference>
<comment type="caution">
    <text evidence="4">The sequence shown here is derived from an EMBL/GenBank/DDBJ whole genome shotgun (WGS) entry which is preliminary data.</text>
</comment>
<dbReference type="InterPro" id="IPR051262">
    <property type="entry name" value="SMP-30/CGR1_Lactonase"/>
</dbReference>
<evidence type="ECO:0000313" key="5">
    <source>
        <dbReference type="Proteomes" id="UP001367771"/>
    </source>
</evidence>
<dbReference type="PANTHER" id="PTHR47572:SF4">
    <property type="entry name" value="LACTONASE DRP35"/>
    <property type="match status" value="1"/>
</dbReference>
<dbReference type="SMART" id="SM00135">
    <property type="entry name" value="LY"/>
    <property type="match status" value="1"/>
</dbReference>
<evidence type="ECO:0000256" key="2">
    <source>
        <dbReference type="SAM" id="SignalP"/>
    </source>
</evidence>
<evidence type="ECO:0000313" key="4">
    <source>
        <dbReference type="EMBL" id="MEI5687498.1"/>
    </source>
</evidence>
<dbReference type="PANTHER" id="PTHR47572">
    <property type="entry name" value="LIPOPROTEIN-RELATED"/>
    <property type="match status" value="1"/>
</dbReference>
<gene>
    <name evidence="4" type="ORF">V8201_10465</name>
</gene>
<dbReference type="Pfam" id="PF08450">
    <property type="entry name" value="SGL"/>
    <property type="match status" value="1"/>
</dbReference>
<sequence length="337" mass="35763">MTCPDRRTVIAGGLALFAMPAAAQTPDAPRVRRLSPALDRMIAPGTEPEVIATGIRWAEGPVWVPKGGYLLFSDPPANLIRRWQRGRGAVPFLNPSGAAGTDPKLVREAGSNGLALDAGGGLLIANSGGRSIDRFDLVTRKRTVLADRYDGKRFNSCNDLHVGRDGSIWFTDPPYGFADGDASPLKEQSVNGVYRRFPDGRVVLIEGGLTRPNGIALSPDERRLYVSVSDEQMPRIMVYDLDAAGKPGGGRVLLDARAMKAKGGAGLPDGMKVARDGTLVCSVPGGMMLMTPAAEPLGLIESGAAIANCAFGENGRALYMTANDRVLRLALRPGWQG</sequence>
<protein>
    <submittedName>
        <fullName evidence="4">SMP-30/gluconolactonase/LRE family protein</fullName>
    </submittedName>
</protein>
<feature type="domain" description="SMP-30/Gluconolactonase/LRE-like region" evidence="3">
    <location>
        <begin position="57"/>
        <end position="322"/>
    </location>
</feature>
<dbReference type="InterPro" id="IPR013658">
    <property type="entry name" value="SGL"/>
</dbReference>
<keyword evidence="2" id="KW-0732">Signal</keyword>
<proteinExistence type="predicted"/>
<accession>A0ABU8H3C8</accession>
<keyword evidence="1" id="KW-0378">Hydrolase</keyword>
<feature type="signal peptide" evidence="2">
    <location>
        <begin position="1"/>
        <end position="23"/>
    </location>
</feature>
<reference evidence="4 5" key="1">
    <citation type="journal article" date="2013" name="Int. J. Syst. Evol. Microbiol.">
        <title>Sphingomonas kyungheensis sp. nov., a bacterium with ginsenoside-converting activity isolated from soil of a ginseng field.</title>
        <authorList>
            <person name="Son H.M."/>
            <person name="Yang J.E."/>
            <person name="Park Y."/>
            <person name="Han C.K."/>
            <person name="Kim S.G."/>
            <person name="Kook M."/>
            <person name="Yi T.H."/>
        </authorList>
    </citation>
    <scope>NUCLEOTIDE SEQUENCE [LARGE SCALE GENOMIC DNA]</scope>
    <source>
        <strain evidence="4 5">LMG 26582</strain>
    </source>
</reference>
<dbReference type="Gene3D" id="2.120.10.30">
    <property type="entry name" value="TolB, C-terminal domain"/>
    <property type="match status" value="1"/>
</dbReference>
<dbReference type="InterPro" id="IPR000033">
    <property type="entry name" value="LDLR_classB_rpt"/>
</dbReference>
<organism evidence="4 5">
    <name type="scientific">Sphingomonas kyungheensis</name>
    <dbReference type="NCBI Taxonomy" id="1069987"/>
    <lineage>
        <taxon>Bacteria</taxon>
        <taxon>Pseudomonadati</taxon>
        <taxon>Pseudomonadota</taxon>
        <taxon>Alphaproteobacteria</taxon>
        <taxon>Sphingomonadales</taxon>
        <taxon>Sphingomonadaceae</taxon>
        <taxon>Sphingomonas</taxon>
    </lineage>
</organism>
<feature type="chain" id="PRO_5045098237" evidence="2">
    <location>
        <begin position="24"/>
        <end position="337"/>
    </location>
</feature>
<evidence type="ECO:0000259" key="3">
    <source>
        <dbReference type="Pfam" id="PF08450"/>
    </source>
</evidence>
<dbReference type="Proteomes" id="UP001367771">
    <property type="component" value="Unassembled WGS sequence"/>
</dbReference>
<dbReference type="EMBL" id="JBBBDM010000003">
    <property type="protein sequence ID" value="MEI5687498.1"/>
    <property type="molecule type" value="Genomic_DNA"/>
</dbReference>
<dbReference type="SUPFAM" id="SSF63829">
    <property type="entry name" value="Calcium-dependent phosphotriesterase"/>
    <property type="match status" value="1"/>
</dbReference>